<dbReference type="Gene3D" id="1.10.101.10">
    <property type="entry name" value="PGBD-like superfamily/PGBD"/>
    <property type="match status" value="1"/>
</dbReference>
<dbReference type="Pfam" id="PF01471">
    <property type="entry name" value="PG_binding_1"/>
    <property type="match status" value="1"/>
</dbReference>
<protein>
    <recommendedName>
        <fullName evidence="1">Peptidoglycan binding-like domain-containing protein</fullName>
    </recommendedName>
</protein>
<dbReference type="InterPro" id="IPR002477">
    <property type="entry name" value="Peptidoglycan-bd-like"/>
</dbReference>
<organism evidence="2">
    <name type="scientific">hydrothermal vent metagenome</name>
    <dbReference type="NCBI Taxonomy" id="652676"/>
    <lineage>
        <taxon>unclassified sequences</taxon>
        <taxon>metagenomes</taxon>
        <taxon>ecological metagenomes</taxon>
    </lineage>
</organism>
<dbReference type="InterPro" id="IPR036366">
    <property type="entry name" value="PGBDSf"/>
</dbReference>
<dbReference type="EMBL" id="CZQD01000008">
    <property type="protein sequence ID" value="CUS55715.1"/>
    <property type="molecule type" value="Genomic_DNA"/>
</dbReference>
<name>A0A160TWA9_9ZZZZ</name>
<sequence length="312" mass="34684">MQLKPMIATAAGLLMMGPALAENITGTCHAPVLIPETFETVTEQVLHEPERTEIRIYPAEYKTVSRLVEVKQAATEYRIVPAVYEAVTEQVLVRPERTETVVIPAEFETYTEQVLVRQAYSTLDLKDEVAGREIAGEDEASKAFQNDVLVSVEVPAEYKTITRTRIVKPEQSETRIVPAEYHTLVKQVLVEPARVEPVTIPAEYETLMIEQLVKPAREEIVSIPARYRTVEKRIVTGEGRAEWKPVLCDEDISPETITALQKALSQVGHAVEIDGKFGTATMSALKEHQREQGLGVGQLSFETLEALGVPAH</sequence>
<dbReference type="SUPFAM" id="SSF47090">
    <property type="entry name" value="PGBD-like"/>
    <property type="match status" value="1"/>
</dbReference>
<gene>
    <name evidence="2" type="ORF">MGWOODY_Hyp1077</name>
</gene>
<dbReference type="AlphaFoldDB" id="A0A160TWA9"/>
<evidence type="ECO:0000313" key="2">
    <source>
        <dbReference type="EMBL" id="CUS55715.1"/>
    </source>
</evidence>
<accession>A0A160TWA9</accession>
<proteinExistence type="predicted"/>
<feature type="domain" description="Peptidoglycan binding-like" evidence="1">
    <location>
        <begin position="255"/>
        <end position="307"/>
    </location>
</feature>
<evidence type="ECO:0000259" key="1">
    <source>
        <dbReference type="Pfam" id="PF01471"/>
    </source>
</evidence>
<reference evidence="2" key="1">
    <citation type="submission" date="2015-10" db="EMBL/GenBank/DDBJ databases">
        <authorList>
            <person name="Gilbert D.G."/>
        </authorList>
    </citation>
    <scope>NUCLEOTIDE SEQUENCE</scope>
</reference>
<dbReference type="InterPro" id="IPR036365">
    <property type="entry name" value="PGBD-like_sf"/>
</dbReference>